<proteinExistence type="predicted"/>
<comment type="caution">
    <text evidence="1">The sequence shown here is derived from an EMBL/GenBank/DDBJ whole genome shotgun (WGS) entry which is preliminary data.</text>
</comment>
<name>A0A2I1HJH7_9GLOM</name>
<protein>
    <submittedName>
        <fullName evidence="1">Uncharacterized protein</fullName>
    </submittedName>
</protein>
<dbReference type="Proteomes" id="UP000234323">
    <property type="component" value="Unassembled WGS sequence"/>
</dbReference>
<dbReference type="VEuPathDB" id="FungiDB:RhiirA1_403097"/>
<dbReference type="AlphaFoldDB" id="A0A2I1HJH7"/>
<gene>
    <name evidence="1" type="ORF">RhiirA4_514181</name>
</gene>
<reference evidence="1 2" key="1">
    <citation type="submission" date="2015-10" db="EMBL/GenBank/DDBJ databases">
        <title>Genome analyses suggest a sexual origin of heterokaryosis in a supposedly ancient asexual fungus.</title>
        <authorList>
            <person name="Ropars J."/>
            <person name="Sedzielewska K."/>
            <person name="Noel J."/>
            <person name="Charron P."/>
            <person name="Farinelli L."/>
            <person name="Marton T."/>
            <person name="Kruger M."/>
            <person name="Pelin A."/>
            <person name="Brachmann A."/>
            <person name="Corradi N."/>
        </authorList>
    </citation>
    <scope>NUCLEOTIDE SEQUENCE [LARGE SCALE GENOMIC DNA]</scope>
    <source>
        <strain evidence="1 2">A4</strain>
    </source>
</reference>
<evidence type="ECO:0000313" key="2">
    <source>
        <dbReference type="Proteomes" id="UP000234323"/>
    </source>
</evidence>
<evidence type="ECO:0000313" key="1">
    <source>
        <dbReference type="EMBL" id="PKY59034.1"/>
    </source>
</evidence>
<sequence>MCINDNSLGMNGERLKMFQQKLEGVKYIITDEKRRGMLALTDMRLRQAFPDHKNEPFGGRSIILFGILVSFHPSSISSYMLILLRLRDGESIIEDWEILNSRIEDKQSRKERNRFSDATFILPRWINVEQVNMEKLRSLNRPVAKILAVHTGAKNADS</sequence>
<feature type="non-terminal residue" evidence="1">
    <location>
        <position position="158"/>
    </location>
</feature>
<organism evidence="1 2">
    <name type="scientific">Rhizophagus irregularis</name>
    <dbReference type="NCBI Taxonomy" id="588596"/>
    <lineage>
        <taxon>Eukaryota</taxon>
        <taxon>Fungi</taxon>
        <taxon>Fungi incertae sedis</taxon>
        <taxon>Mucoromycota</taxon>
        <taxon>Glomeromycotina</taxon>
        <taxon>Glomeromycetes</taxon>
        <taxon>Glomerales</taxon>
        <taxon>Glomeraceae</taxon>
        <taxon>Rhizophagus</taxon>
    </lineage>
</organism>
<dbReference type="EMBL" id="LLXI01003329">
    <property type="protein sequence ID" value="PKY59034.1"/>
    <property type="molecule type" value="Genomic_DNA"/>
</dbReference>
<accession>A0A2I1HJH7</accession>
<dbReference type="VEuPathDB" id="FungiDB:RhiirFUN_019562"/>
<keyword evidence="2" id="KW-1185">Reference proteome</keyword>